<dbReference type="EMBL" id="GECZ01024664">
    <property type="protein sequence ID" value="JAS45105.1"/>
    <property type="molecule type" value="Transcribed_RNA"/>
</dbReference>
<gene>
    <name evidence="2" type="ORF">g.4184</name>
</gene>
<organism evidence="2">
    <name type="scientific">Cuerna arida</name>
    <dbReference type="NCBI Taxonomy" id="1464854"/>
    <lineage>
        <taxon>Eukaryota</taxon>
        <taxon>Metazoa</taxon>
        <taxon>Ecdysozoa</taxon>
        <taxon>Arthropoda</taxon>
        <taxon>Hexapoda</taxon>
        <taxon>Insecta</taxon>
        <taxon>Pterygota</taxon>
        <taxon>Neoptera</taxon>
        <taxon>Paraneoptera</taxon>
        <taxon>Hemiptera</taxon>
        <taxon>Auchenorrhyncha</taxon>
        <taxon>Membracoidea</taxon>
        <taxon>Cicadellidae</taxon>
        <taxon>Cicadellinae</taxon>
        <taxon>Proconiini</taxon>
        <taxon>Cuerna</taxon>
    </lineage>
</organism>
<feature type="transmembrane region" description="Helical" evidence="1">
    <location>
        <begin position="132"/>
        <end position="150"/>
    </location>
</feature>
<evidence type="ECO:0000256" key="1">
    <source>
        <dbReference type="SAM" id="Phobius"/>
    </source>
</evidence>
<keyword evidence="1" id="KW-0472">Membrane</keyword>
<proteinExistence type="predicted"/>
<evidence type="ECO:0000313" key="2">
    <source>
        <dbReference type="EMBL" id="JAS45105.1"/>
    </source>
</evidence>
<keyword evidence="1" id="KW-1133">Transmembrane helix</keyword>
<sequence length="188" mass="21534">TRLFQIFSIVFKMSCDLQFSIGWKKLCKNVMDGMGQVCCGYVFPPGVYCTIVGLLGLVLTTLDIYRVLADGAVLSDRVWTMRRPDAGGDRPISEEKERDVKLMTAVVEWTVYCCLIIGCWYCTPYFLMPWLILRSLILMSFLVLFCGSFLHQQPMTVSTMGLLSGLLEIHNYLYVCCLFRQLLSARRY</sequence>
<feature type="transmembrane region" description="Helical" evidence="1">
    <location>
        <begin position="106"/>
        <end position="126"/>
    </location>
</feature>
<feature type="transmembrane region" description="Helical" evidence="1">
    <location>
        <begin position="162"/>
        <end position="183"/>
    </location>
</feature>
<name>A0A1B6F4J7_9HEMI</name>
<protein>
    <submittedName>
        <fullName evidence="2">Uncharacterized protein</fullName>
    </submittedName>
</protein>
<feature type="non-terminal residue" evidence="2">
    <location>
        <position position="1"/>
    </location>
</feature>
<keyword evidence="1" id="KW-0812">Transmembrane</keyword>
<dbReference type="AlphaFoldDB" id="A0A1B6F4J7"/>
<accession>A0A1B6F4J7</accession>
<reference evidence="2" key="1">
    <citation type="submission" date="2015-11" db="EMBL/GenBank/DDBJ databases">
        <title>De novo transcriptome assembly of four potential Pierce s Disease insect vectors from Arizona vineyards.</title>
        <authorList>
            <person name="Tassone E.E."/>
        </authorList>
    </citation>
    <scope>NUCLEOTIDE SEQUENCE</scope>
</reference>